<dbReference type="NCBIfam" id="TIGR00739">
    <property type="entry name" value="yajC"/>
    <property type="match status" value="1"/>
</dbReference>
<dbReference type="OrthoDB" id="3267178at2"/>
<evidence type="ECO:0000313" key="12">
    <source>
        <dbReference type="Proteomes" id="UP000314616"/>
    </source>
</evidence>
<dbReference type="InterPro" id="IPR003849">
    <property type="entry name" value="Preprotein_translocase_YajC"/>
</dbReference>
<organism evidence="11 12">
    <name type="scientific">Georgenia yuyongxinii</name>
    <dbReference type="NCBI Taxonomy" id="2589797"/>
    <lineage>
        <taxon>Bacteria</taxon>
        <taxon>Bacillati</taxon>
        <taxon>Actinomycetota</taxon>
        <taxon>Actinomycetes</taxon>
        <taxon>Micrococcales</taxon>
        <taxon>Bogoriellaceae</taxon>
        <taxon>Georgenia</taxon>
    </lineage>
</organism>
<name>A0A5B8C210_9MICO</name>
<keyword evidence="9" id="KW-0472">Membrane</keyword>
<proteinExistence type="inferred from homology"/>
<evidence type="ECO:0000256" key="8">
    <source>
        <dbReference type="ARBA" id="ARBA00023010"/>
    </source>
</evidence>
<keyword evidence="8" id="KW-0811">Translocation</keyword>
<accession>A0A5B8C210</accession>
<dbReference type="KEGG" id="gyu:FE374_08865"/>
<comment type="subcellular location">
    <subcellularLocation>
        <location evidence="1">Cell membrane</location>
        <topology evidence="1">Single-pass membrane protein</topology>
    </subcellularLocation>
</comment>
<evidence type="ECO:0000256" key="2">
    <source>
        <dbReference type="ARBA" id="ARBA00006742"/>
    </source>
</evidence>
<gene>
    <name evidence="11" type="primary">yajC</name>
    <name evidence="11" type="ORF">FE374_08865</name>
</gene>
<evidence type="ECO:0000256" key="3">
    <source>
        <dbReference type="ARBA" id="ARBA00022448"/>
    </source>
</evidence>
<keyword evidence="3" id="KW-0813">Transport</keyword>
<feature type="compositionally biased region" description="Basic and acidic residues" evidence="10">
    <location>
        <begin position="121"/>
        <end position="137"/>
    </location>
</feature>
<sequence length="149" mass="15727">MEIFIFLALMIAMMWFVTSRGKKQQAAARDKLADQMVPGASVMTIGGFFGKVVDIDGDVVTLESPAGDETIWLRSAIKEVKEPPFAPIEDADDDSVVVPDDASALTAGDATDPVTSAHAGPVEERPVAQSDEVRPAGDDETEPGAAPRA</sequence>
<dbReference type="Proteomes" id="UP000314616">
    <property type="component" value="Chromosome"/>
</dbReference>
<keyword evidence="6" id="KW-0653">Protein transport</keyword>
<comment type="similarity">
    <text evidence="2">Belongs to the YajC family.</text>
</comment>
<dbReference type="PANTHER" id="PTHR33909:SF1">
    <property type="entry name" value="SEC TRANSLOCON ACCESSORY COMPLEX SUBUNIT YAJC"/>
    <property type="match status" value="1"/>
</dbReference>
<dbReference type="AlphaFoldDB" id="A0A5B8C210"/>
<protein>
    <submittedName>
        <fullName evidence="11">Preprotein translocase subunit YajC</fullName>
    </submittedName>
</protein>
<evidence type="ECO:0000256" key="6">
    <source>
        <dbReference type="ARBA" id="ARBA00022927"/>
    </source>
</evidence>
<dbReference type="PANTHER" id="PTHR33909">
    <property type="entry name" value="SEC TRANSLOCON ACCESSORY COMPLEX SUBUNIT YAJC"/>
    <property type="match status" value="1"/>
</dbReference>
<keyword evidence="4" id="KW-1003">Cell membrane</keyword>
<feature type="region of interest" description="Disordered" evidence="10">
    <location>
        <begin position="83"/>
        <end position="149"/>
    </location>
</feature>
<evidence type="ECO:0000256" key="7">
    <source>
        <dbReference type="ARBA" id="ARBA00022989"/>
    </source>
</evidence>
<dbReference type="GO" id="GO:0015031">
    <property type="term" value="P:protein transport"/>
    <property type="evidence" value="ECO:0007669"/>
    <property type="project" value="UniProtKB-KW"/>
</dbReference>
<evidence type="ECO:0000313" key="11">
    <source>
        <dbReference type="EMBL" id="QDC24709.1"/>
    </source>
</evidence>
<dbReference type="GO" id="GO:0005886">
    <property type="term" value="C:plasma membrane"/>
    <property type="evidence" value="ECO:0007669"/>
    <property type="project" value="UniProtKB-SubCell"/>
</dbReference>
<reference evidence="11 12" key="1">
    <citation type="submission" date="2019-05" db="EMBL/GenBank/DDBJ databases">
        <title>Georgenia *** sp. nov., and Georgenia *** sp. nov., isolated from the intestinal contents of plateau pika (Ochotona curzoniae) in the Qinghai-Tibet plateau of China.</title>
        <authorList>
            <person name="Tian Z."/>
        </authorList>
    </citation>
    <scope>NUCLEOTIDE SEQUENCE [LARGE SCALE GENOMIC DNA]</scope>
    <source>
        <strain evidence="11 12">Z443</strain>
    </source>
</reference>
<dbReference type="Pfam" id="PF02699">
    <property type="entry name" value="YajC"/>
    <property type="match status" value="1"/>
</dbReference>
<dbReference type="SMART" id="SM01323">
    <property type="entry name" value="YajC"/>
    <property type="match status" value="1"/>
</dbReference>
<dbReference type="EMBL" id="CP040915">
    <property type="protein sequence ID" value="QDC24709.1"/>
    <property type="molecule type" value="Genomic_DNA"/>
</dbReference>
<evidence type="ECO:0000256" key="1">
    <source>
        <dbReference type="ARBA" id="ARBA00004162"/>
    </source>
</evidence>
<keyword evidence="7" id="KW-1133">Transmembrane helix</keyword>
<evidence type="ECO:0000256" key="10">
    <source>
        <dbReference type="SAM" id="MobiDB-lite"/>
    </source>
</evidence>
<evidence type="ECO:0000256" key="4">
    <source>
        <dbReference type="ARBA" id="ARBA00022475"/>
    </source>
</evidence>
<evidence type="ECO:0000256" key="5">
    <source>
        <dbReference type="ARBA" id="ARBA00022692"/>
    </source>
</evidence>
<keyword evidence="5" id="KW-0812">Transmembrane</keyword>
<evidence type="ECO:0000256" key="9">
    <source>
        <dbReference type="ARBA" id="ARBA00023136"/>
    </source>
</evidence>
<dbReference type="RefSeq" id="WP_139928322.1">
    <property type="nucleotide sequence ID" value="NZ_CP040915.1"/>
</dbReference>